<gene>
    <name evidence="2" type="ORF">ZOSMA_56G01010</name>
</gene>
<keyword evidence="3" id="KW-1185">Reference proteome</keyword>
<dbReference type="EMBL" id="LFYR01001565">
    <property type="protein sequence ID" value="KMZ60870.1"/>
    <property type="molecule type" value="Genomic_DNA"/>
</dbReference>
<keyword evidence="1" id="KW-0732">Signal</keyword>
<comment type="caution">
    <text evidence="2">The sequence shown here is derived from an EMBL/GenBank/DDBJ whole genome shotgun (WGS) entry which is preliminary data.</text>
</comment>
<protein>
    <submittedName>
        <fullName evidence="2">Uncharacterized protein</fullName>
    </submittedName>
</protein>
<feature type="chain" id="PRO_5005527465" evidence="1">
    <location>
        <begin position="21"/>
        <end position="45"/>
    </location>
</feature>
<evidence type="ECO:0000313" key="2">
    <source>
        <dbReference type="EMBL" id="KMZ60870.1"/>
    </source>
</evidence>
<dbReference type="AlphaFoldDB" id="A0A0K9NY54"/>
<evidence type="ECO:0000256" key="1">
    <source>
        <dbReference type="SAM" id="SignalP"/>
    </source>
</evidence>
<organism evidence="2 3">
    <name type="scientific">Zostera marina</name>
    <name type="common">Eelgrass</name>
    <dbReference type="NCBI Taxonomy" id="29655"/>
    <lineage>
        <taxon>Eukaryota</taxon>
        <taxon>Viridiplantae</taxon>
        <taxon>Streptophyta</taxon>
        <taxon>Embryophyta</taxon>
        <taxon>Tracheophyta</taxon>
        <taxon>Spermatophyta</taxon>
        <taxon>Magnoliopsida</taxon>
        <taxon>Liliopsida</taxon>
        <taxon>Zosteraceae</taxon>
        <taxon>Zostera</taxon>
    </lineage>
</organism>
<evidence type="ECO:0000313" key="3">
    <source>
        <dbReference type="Proteomes" id="UP000036987"/>
    </source>
</evidence>
<feature type="signal peptide" evidence="1">
    <location>
        <begin position="1"/>
        <end position="20"/>
    </location>
</feature>
<reference evidence="3" key="1">
    <citation type="journal article" date="2016" name="Nature">
        <title>The genome of the seagrass Zostera marina reveals angiosperm adaptation to the sea.</title>
        <authorList>
            <person name="Olsen J.L."/>
            <person name="Rouze P."/>
            <person name="Verhelst B."/>
            <person name="Lin Y.-C."/>
            <person name="Bayer T."/>
            <person name="Collen J."/>
            <person name="Dattolo E."/>
            <person name="De Paoli E."/>
            <person name="Dittami S."/>
            <person name="Maumus F."/>
            <person name="Michel G."/>
            <person name="Kersting A."/>
            <person name="Lauritano C."/>
            <person name="Lohaus R."/>
            <person name="Toepel M."/>
            <person name="Tonon T."/>
            <person name="Vanneste K."/>
            <person name="Amirebrahimi M."/>
            <person name="Brakel J."/>
            <person name="Bostroem C."/>
            <person name="Chovatia M."/>
            <person name="Grimwood J."/>
            <person name="Jenkins J.W."/>
            <person name="Jueterbock A."/>
            <person name="Mraz A."/>
            <person name="Stam W.T."/>
            <person name="Tice H."/>
            <person name="Bornberg-Bauer E."/>
            <person name="Green P.J."/>
            <person name="Pearson G.A."/>
            <person name="Procaccini G."/>
            <person name="Duarte C.M."/>
            <person name="Schmutz J."/>
            <person name="Reusch T.B.H."/>
            <person name="Van de Peer Y."/>
        </authorList>
    </citation>
    <scope>NUCLEOTIDE SEQUENCE [LARGE SCALE GENOMIC DNA]</scope>
    <source>
        <strain evidence="3">cv. Finnish</strain>
    </source>
</reference>
<proteinExistence type="predicted"/>
<name>A0A0K9NY54_ZOSMR</name>
<sequence length="45" mass="5270">MICVGFWIWRLMIQIQISSCCFCDIISDAVCMEMKGCFLEIMPNF</sequence>
<dbReference type="Proteomes" id="UP000036987">
    <property type="component" value="Unassembled WGS sequence"/>
</dbReference>
<accession>A0A0K9NY54</accession>